<keyword evidence="3" id="KW-1185">Reference proteome</keyword>
<dbReference type="InterPro" id="IPR038763">
    <property type="entry name" value="DHH_sf"/>
</dbReference>
<organism evidence="2 3">
    <name type="scientific">Heyndrickxia ginsengihumi</name>
    <dbReference type="NCBI Taxonomy" id="363870"/>
    <lineage>
        <taxon>Bacteria</taxon>
        <taxon>Bacillati</taxon>
        <taxon>Bacillota</taxon>
        <taxon>Bacilli</taxon>
        <taxon>Bacillales</taxon>
        <taxon>Bacillaceae</taxon>
        <taxon>Heyndrickxia</taxon>
    </lineage>
</organism>
<dbReference type="Gene3D" id="3.10.310.30">
    <property type="match status" value="1"/>
</dbReference>
<accession>A0A6M0P846</accession>
<dbReference type="RefSeq" id="WP_163174063.1">
    <property type="nucleotide sequence ID" value="NZ_JAAIWK010000020.1"/>
</dbReference>
<dbReference type="AlphaFoldDB" id="A0A6M0P846"/>
<evidence type="ECO:0000313" key="3">
    <source>
        <dbReference type="Proteomes" id="UP000476934"/>
    </source>
</evidence>
<sequence length="394" mass="46143">MYRLLTHNDLDGLGCGILARLAFGEEVHVQYNSVAGLNPQVEMFLAKEDKEETLFITDLSVNEQNEKKLNDYVQHGGEVYLIDHHKSSLHLNEYSWAAVEVEQANGNLTCATSLFYKFLIEKGLLHAKKSLEQFVELVRQMDTWEWEKNGNLTAKRLNDLFFLYSIEDFEQILLHKISSHEDFTFNELEEAILDIEENKVARYIRGKKREVYQAFIDGYYAGVVHADSNHSELGNELAKEFPHLDYIAILMVGRKKISLRTIYDHVDVSEIARKYHGGGHQKASGCLLTTEAYKQFVENTFHSEPLRRDFMHNKHNLKEQKEGCLYKNHSDETFFIYYKDEGWFIETKGKEKHSSYSTFQDCEKFVKRQFKAWLVQDDEYFQYLLQTGRIAERP</sequence>
<dbReference type="Proteomes" id="UP000476934">
    <property type="component" value="Unassembled WGS sequence"/>
</dbReference>
<dbReference type="EMBL" id="JAAIWK010000020">
    <property type="protein sequence ID" value="NEY20721.1"/>
    <property type="molecule type" value="Genomic_DNA"/>
</dbReference>
<dbReference type="PANTHER" id="PTHR42146">
    <property type="entry name" value="3',5'-CYCLIC-NUCLEOTIDE PHOSPHODIESTERASE"/>
    <property type="match status" value="1"/>
</dbReference>
<dbReference type="SUPFAM" id="SSF64182">
    <property type="entry name" value="DHH phosphoesterases"/>
    <property type="match status" value="1"/>
</dbReference>
<name>A0A6M0P846_9BACI</name>
<protein>
    <submittedName>
        <fullName evidence="2">Oligoribonuclease</fullName>
    </submittedName>
</protein>
<dbReference type="InterPro" id="IPR052968">
    <property type="entry name" value="Nucleotide_metab_enz"/>
</dbReference>
<reference evidence="2 3" key="1">
    <citation type="submission" date="2020-03" db="EMBL/GenBank/DDBJ databases">
        <title>Bacillus aquiflavi sp. nov., isolated from yellow water of strong flavor Chinese baijiu in Yibin region of China.</title>
        <authorList>
            <person name="Xie J."/>
        </authorList>
    </citation>
    <scope>NUCLEOTIDE SEQUENCE [LARGE SCALE GENOMIC DNA]</scope>
    <source>
        <strain evidence="2 3">Gsoil 114</strain>
    </source>
</reference>
<feature type="domain" description="Oligoribonuclease NrnB C-terminal" evidence="1">
    <location>
        <begin position="323"/>
        <end position="387"/>
    </location>
</feature>
<gene>
    <name evidence="2" type="ORF">G4D61_12205</name>
</gene>
<dbReference type="Pfam" id="PF26386">
    <property type="entry name" value="NrnB_C"/>
    <property type="match status" value="1"/>
</dbReference>
<evidence type="ECO:0000313" key="2">
    <source>
        <dbReference type="EMBL" id="NEY20721.1"/>
    </source>
</evidence>
<dbReference type="InterPro" id="IPR058608">
    <property type="entry name" value="NrnB_C"/>
</dbReference>
<evidence type="ECO:0000259" key="1">
    <source>
        <dbReference type="Pfam" id="PF26386"/>
    </source>
</evidence>
<dbReference type="PANTHER" id="PTHR42146:SF1">
    <property type="entry name" value="OLIGORIBONUCLEASE NRNB"/>
    <property type="match status" value="1"/>
</dbReference>
<proteinExistence type="predicted"/>
<comment type="caution">
    <text evidence="2">The sequence shown here is derived from an EMBL/GenBank/DDBJ whole genome shotgun (WGS) entry which is preliminary data.</text>
</comment>